<keyword evidence="1" id="KW-0472">Membrane</keyword>
<dbReference type="Proteomes" id="UP000243180">
    <property type="component" value="Chromosome"/>
</dbReference>
<organism evidence="2 3">
    <name type="scientific">Sulfuricaulis limicola</name>
    <dbReference type="NCBI Taxonomy" id="1620215"/>
    <lineage>
        <taxon>Bacteria</taxon>
        <taxon>Pseudomonadati</taxon>
        <taxon>Pseudomonadota</taxon>
        <taxon>Gammaproteobacteria</taxon>
        <taxon>Acidiferrobacterales</taxon>
        <taxon>Acidiferrobacteraceae</taxon>
        <taxon>Sulfuricaulis</taxon>
    </lineage>
</organism>
<dbReference type="InParanoid" id="A0A1B4XHT5"/>
<reference evidence="2 3" key="1">
    <citation type="submission" date="2015-05" db="EMBL/GenBank/DDBJ databases">
        <title>Complete genome sequence of a sulfur-oxidizing gammaproteobacterium strain HA5.</title>
        <authorList>
            <person name="Miura A."/>
            <person name="Kojima H."/>
            <person name="Fukui M."/>
        </authorList>
    </citation>
    <scope>NUCLEOTIDE SEQUENCE [LARGE SCALE GENOMIC DNA]</scope>
    <source>
        <strain evidence="2 3">HA5</strain>
    </source>
</reference>
<protein>
    <recommendedName>
        <fullName evidence="4">Transmembrane protein</fullName>
    </recommendedName>
</protein>
<evidence type="ECO:0000313" key="3">
    <source>
        <dbReference type="Proteomes" id="UP000243180"/>
    </source>
</evidence>
<proteinExistence type="predicted"/>
<dbReference type="KEGG" id="slim:SCL_2049"/>
<evidence type="ECO:0000256" key="1">
    <source>
        <dbReference type="SAM" id="Phobius"/>
    </source>
</evidence>
<keyword evidence="1" id="KW-0812">Transmembrane</keyword>
<dbReference type="RefSeq" id="WP_096361091.1">
    <property type="nucleotide sequence ID" value="NZ_AP014879.1"/>
</dbReference>
<accession>A0A1B4XHT5</accession>
<dbReference type="OrthoDB" id="9943093at2"/>
<evidence type="ECO:0008006" key="4">
    <source>
        <dbReference type="Google" id="ProtNLM"/>
    </source>
</evidence>
<keyword evidence="1" id="KW-1133">Transmembrane helix</keyword>
<feature type="transmembrane region" description="Helical" evidence="1">
    <location>
        <begin position="213"/>
        <end position="234"/>
    </location>
</feature>
<feature type="transmembrane region" description="Helical" evidence="1">
    <location>
        <begin position="56"/>
        <end position="79"/>
    </location>
</feature>
<evidence type="ECO:0000313" key="2">
    <source>
        <dbReference type="EMBL" id="BAV34339.1"/>
    </source>
</evidence>
<feature type="transmembrane region" description="Helical" evidence="1">
    <location>
        <begin position="187"/>
        <end position="207"/>
    </location>
</feature>
<sequence length="251" mass="27582">MQEVIRDIPVRTEGELRLHAMVRAVLSPGIWFVLAAQLLLMFMLQWRVPEDAAPLLSMLAIFLTAMALMLFFYLQAGAFQALSQGREALPVGEVIRAGKAVFAAFVWLLLKAGLLFAVVMNVLVLVALLLTGSNLEALTQTLTTYFGPMTGMLAFVFVYWLPLVFVQREFRLLSGLKAALRIAWTRLSHSVFLALMVLVPALAAGFLPADGPILFNALASLISGILGWIAYIYCVDALRQRQPAATDKISV</sequence>
<feature type="transmembrane region" description="Helical" evidence="1">
    <location>
        <begin position="142"/>
        <end position="166"/>
    </location>
</feature>
<name>A0A1B4XHT5_9GAMM</name>
<gene>
    <name evidence="2" type="ORF">SCL_2049</name>
</gene>
<keyword evidence="3" id="KW-1185">Reference proteome</keyword>
<feature type="transmembrane region" description="Helical" evidence="1">
    <location>
        <begin position="100"/>
        <end position="130"/>
    </location>
</feature>
<dbReference type="AlphaFoldDB" id="A0A1B4XHT5"/>
<feature type="transmembrane region" description="Helical" evidence="1">
    <location>
        <begin position="21"/>
        <end position="44"/>
    </location>
</feature>
<dbReference type="EMBL" id="AP014879">
    <property type="protein sequence ID" value="BAV34339.1"/>
    <property type="molecule type" value="Genomic_DNA"/>
</dbReference>